<dbReference type="Gene3D" id="3.50.50.60">
    <property type="entry name" value="FAD/NAD(P)-binding domain"/>
    <property type="match status" value="1"/>
</dbReference>
<evidence type="ECO:0000259" key="6">
    <source>
        <dbReference type="PROSITE" id="PS00624"/>
    </source>
</evidence>
<evidence type="ECO:0000256" key="1">
    <source>
        <dbReference type="ARBA" id="ARBA00001974"/>
    </source>
</evidence>
<name>A0A1A3N0Z3_MYCAS</name>
<keyword evidence="3" id="KW-0285">Flavoprotein</keyword>
<evidence type="ECO:0000256" key="2">
    <source>
        <dbReference type="ARBA" id="ARBA00010790"/>
    </source>
</evidence>
<sequence>MPRIESYDFIVIGAGTAGCVLARRLSDDSNVRILLLEAGSATLPPASAQPPQWPTLIGSSADGGTLTTVQSAIGRAVHLPLGRGVGGSSAISGMTFTRGHRDSYADWPPGWQFGDLLPYFKASETARYGDAALRGKSGPLQVAPVESPNEVLAAGLCAALQCGYRQAKDLSGGCELGFASPDVTIVGGRRQSAADAYLWPVLPRENLTLVADAFVHRLRIVNGRCTGVDFDVAGQAPTTAMAGEVLLCAGAIGSPRLLMTSGVGPQSHLRDVGIDVVCDLPGVGLNLQDHPFTGVIYQATRPIPTPQNNHGEIMGVVRSKHAGAAPDLQILMVDTGALAGVDIPNIYVIGVSALQPFSRGRVRLAGRAADLEPVVDPNYLGDERDLETLVEGVFTAREIGDAPAMDGWRGAEVAPGPQVGTRDALREFVKQTVGTYFHPAGTCAMGQAHESVVDDQLRVHGVSGLRVVDASVMPSLPATNTMATVYGIAERAAALIKSPSAGTLP</sequence>
<comment type="similarity">
    <text evidence="2">Belongs to the GMC oxidoreductase family.</text>
</comment>
<dbReference type="InterPro" id="IPR012132">
    <property type="entry name" value="GMC_OxRdtase"/>
</dbReference>
<dbReference type="SUPFAM" id="SSF51905">
    <property type="entry name" value="FAD/NAD(P)-binding domain"/>
    <property type="match status" value="1"/>
</dbReference>
<comment type="cofactor">
    <cofactor evidence="1 5">
        <name>FAD</name>
        <dbReference type="ChEBI" id="CHEBI:57692"/>
    </cofactor>
</comment>
<organism evidence="7 8">
    <name type="scientific">Mycobacterium asiaticum</name>
    <dbReference type="NCBI Taxonomy" id="1790"/>
    <lineage>
        <taxon>Bacteria</taxon>
        <taxon>Bacillati</taxon>
        <taxon>Actinomycetota</taxon>
        <taxon>Actinomycetes</taxon>
        <taxon>Mycobacteriales</taxon>
        <taxon>Mycobacteriaceae</taxon>
        <taxon>Mycobacterium</taxon>
    </lineage>
</organism>
<keyword evidence="4 5" id="KW-0274">FAD</keyword>
<evidence type="ECO:0000313" key="8">
    <source>
        <dbReference type="Proteomes" id="UP000093819"/>
    </source>
</evidence>
<dbReference type="GO" id="GO:0050660">
    <property type="term" value="F:flavin adenine dinucleotide binding"/>
    <property type="evidence" value="ECO:0007669"/>
    <property type="project" value="InterPro"/>
</dbReference>
<dbReference type="Pfam" id="PF00732">
    <property type="entry name" value="GMC_oxred_N"/>
    <property type="match status" value="1"/>
</dbReference>
<dbReference type="Pfam" id="PF05199">
    <property type="entry name" value="GMC_oxred_C"/>
    <property type="match status" value="1"/>
</dbReference>
<dbReference type="AlphaFoldDB" id="A0A1A3N0Z3"/>
<dbReference type="PROSITE" id="PS51257">
    <property type="entry name" value="PROKAR_LIPOPROTEIN"/>
    <property type="match status" value="1"/>
</dbReference>
<dbReference type="PROSITE" id="PS00624">
    <property type="entry name" value="GMC_OXRED_2"/>
    <property type="match status" value="1"/>
</dbReference>
<dbReference type="InterPro" id="IPR007867">
    <property type="entry name" value="GMC_OxRtase_C"/>
</dbReference>
<dbReference type="SUPFAM" id="SSF54373">
    <property type="entry name" value="FAD-linked reductases, C-terminal domain"/>
    <property type="match status" value="1"/>
</dbReference>
<dbReference type="PANTHER" id="PTHR11552:SF147">
    <property type="entry name" value="CHOLINE DEHYDROGENASE, MITOCHONDRIAL"/>
    <property type="match status" value="1"/>
</dbReference>
<proteinExistence type="inferred from homology"/>
<evidence type="ECO:0000313" key="7">
    <source>
        <dbReference type="EMBL" id="OBK14724.1"/>
    </source>
</evidence>
<dbReference type="Proteomes" id="UP000093819">
    <property type="component" value="Unassembled WGS sequence"/>
</dbReference>
<dbReference type="EMBL" id="LZLR01000232">
    <property type="protein sequence ID" value="OBK14724.1"/>
    <property type="molecule type" value="Genomic_DNA"/>
</dbReference>
<feature type="binding site" evidence="5">
    <location>
        <position position="436"/>
    </location>
    <ligand>
        <name>substrate</name>
    </ligand>
</feature>
<dbReference type="InterPro" id="IPR000172">
    <property type="entry name" value="GMC_OxRdtase_N"/>
</dbReference>
<dbReference type="GO" id="GO:0016614">
    <property type="term" value="F:oxidoreductase activity, acting on CH-OH group of donors"/>
    <property type="evidence" value="ECO:0007669"/>
    <property type="project" value="InterPro"/>
</dbReference>
<accession>A0A1A3N0Z3</accession>
<gene>
    <name evidence="7" type="ORF">A5635_09930</name>
</gene>
<dbReference type="RefSeq" id="WP_065038282.1">
    <property type="nucleotide sequence ID" value="NZ_LZLR01000232.1"/>
</dbReference>
<reference evidence="7 8" key="1">
    <citation type="submission" date="2016-06" db="EMBL/GenBank/DDBJ databases">
        <authorList>
            <person name="Kjaerup R.B."/>
            <person name="Dalgaard T.S."/>
            <person name="Juul-Madsen H.R."/>
        </authorList>
    </citation>
    <scope>NUCLEOTIDE SEQUENCE [LARGE SCALE GENOMIC DNA]</scope>
    <source>
        <strain evidence="7 8">1245335.1</strain>
    </source>
</reference>
<feature type="domain" description="Glucose-methanol-choline oxidoreductase N-terminal" evidence="6">
    <location>
        <begin position="250"/>
        <end position="264"/>
    </location>
</feature>
<evidence type="ECO:0000256" key="4">
    <source>
        <dbReference type="ARBA" id="ARBA00022827"/>
    </source>
</evidence>
<dbReference type="PIRSF" id="PIRSF000137">
    <property type="entry name" value="Alcohol_oxidase"/>
    <property type="match status" value="1"/>
</dbReference>
<feature type="binding site" evidence="5">
    <location>
        <position position="215"/>
    </location>
    <ligand>
        <name>FAD</name>
        <dbReference type="ChEBI" id="CHEBI:57692"/>
    </ligand>
</feature>
<protein>
    <submittedName>
        <fullName evidence="7">Choline dehydrogenase</fullName>
    </submittedName>
</protein>
<dbReference type="PANTHER" id="PTHR11552">
    <property type="entry name" value="GLUCOSE-METHANOL-CHOLINE GMC OXIDOREDUCTASE"/>
    <property type="match status" value="1"/>
</dbReference>
<evidence type="ECO:0000256" key="5">
    <source>
        <dbReference type="PIRSR" id="PIRSR000137-2"/>
    </source>
</evidence>
<evidence type="ECO:0000256" key="3">
    <source>
        <dbReference type="ARBA" id="ARBA00022630"/>
    </source>
</evidence>
<dbReference type="Gene3D" id="3.30.560.10">
    <property type="entry name" value="Glucose Oxidase, domain 3"/>
    <property type="match status" value="1"/>
</dbReference>
<dbReference type="InterPro" id="IPR036188">
    <property type="entry name" value="FAD/NAD-bd_sf"/>
</dbReference>
<comment type="caution">
    <text evidence="7">The sequence shown here is derived from an EMBL/GenBank/DDBJ whole genome shotgun (WGS) entry which is preliminary data.</text>
</comment>
<dbReference type="OrthoDB" id="9785276at2"/>